<protein>
    <submittedName>
        <fullName evidence="1">Uncharacterized protein</fullName>
    </submittedName>
</protein>
<reference evidence="1" key="1">
    <citation type="submission" date="2021-05" db="EMBL/GenBank/DDBJ databases">
        <title>Comparative genomics of three Colletotrichum scovillei strains and genetic complementation revealed genes involved fungal growth and virulence on chili pepper.</title>
        <authorList>
            <person name="Hsieh D.-K."/>
            <person name="Chuang S.-C."/>
            <person name="Chen C.-Y."/>
            <person name="Chao Y.-T."/>
            <person name="Lu M.-Y.J."/>
            <person name="Lee M.-H."/>
            <person name="Shih M.-C."/>
        </authorList>
    </citation>
    <scope>NUCLEOTIDE SEQUENCE</scope>
    <source>
        <strain evidence="1">Coll-153</strain>
    </source>
</reference>
<keyword evidence="2" id="KW-1185">Reference proteome</keyword>
<name>A0A9P7UFG6_9PEZI</name>
<organism evidence="1 2">
    <name type="scientific">Colletotrichum scovillei</name>
    <dbReference type="NCBI Taxonomy" id="1209932"/>
    <lineage>
        <taxon>Eukaryota</taxon>
        <taxon>Fungi</taxon>
        <taxon>Dikarya</taxon>
        <taxon>Ascomycota</taxon>
        <taxon>Pezizomycotina</taxon>
        <taxon>Sordariomycetes</taxon>
        <taxon>Hypocreomycetidae</taxon>
        <taxon>Glomerellales</taxon>
        <taxon>Glomerellaceae</taxon>
        <taxon>Colletotrichum</taxon>
        <taxon>Colletotrichum acutatum species complex</taxon>
    </lineage>
</organism>
<dbReference type="Proteomes" id="UP000699042">
    <property type="component" value="Unassembled WGS sequence"/>
</dbReference>
<evidence type="ECO:0000313" key="2">
    <source>
        <dbReference type="Proteomes" id="UP000699042"/>
    </source>
</evidence>
<proteinExistence type="predicted"/>
<comment type="caution">
    <text evidence="1">The sequence shown here is derived from an EMBL/GenBank/DDBJ whole genome shotgun (WGS) entry which is preliminary data.</text>
</comment>
<evidence type="ECO:0000313" key="1">
    <source>
        <dbReference type="EMBL" id="KAG7053861.1"/>
    </source>
</evidence>
<gene>
    <name evidence="1" type="ORF">JMJ77_000941</name>
</gene>
<sequence>MGFDEGDEALRLRIPRAKTKGEGQHLTRKTLKDLVFRSDRERN</sequence>
<dbReference type="EMBL" id="JAESDN010000003">
    <property type="protein sequence ID" value="KAG7053861.1"/>
    <property type="molecule type" value="Genomic_DNA"/>
</dbReference>
<dbReference type="AlphaFoldDB" id="A0A9P7UFG6"/>
<accession>A0A9P7UFG6</accession>